<proteinExistence type="inferred from homology"/>
<keyword evidence="5 8" id="KW-0812">Transmembrane</keyword>
<dbReference type="NCBIfam" id="TIGR00711">
    <property type="entry name" value="efflux_EmrB"/>
    <property type="match status" value="1"/>
</dbReference>
<feature type="transmembrane region" description="Helical" evidence="8">
    <location>
        <begin position="70"/>
        <end position="90"/>
    </location>
</feature>
<feature type="transmembrane region" description="Helical" evidence="8">
    <location>
        <begin position="192"/>
        <end position="212"/>
    </location>
</feature>
<feature type="transmembrane region" description="Helical" evidence="8">
    <location>
        <begin position="476"/>
        <end position="494"/>
    </location>
</feature>
<comment type="subcellular location">
    <subcellularLocation>
        <location evidence="1">Cell membrane</location>
        <topology evidence="1">Multi-pass membrane protein</topology>
    </subcellularLocation>
</comment>
<evidence type="ECO:0000256" key="7">
    <source>
        <dbReference type="ARBA" id="ARBA00023136"/>
    </source>
</evidence>
<dbReference type="Gene3D" id="1.20.1250.20">
    <property type="entry name" value="MFS general substrate transporter like domains"/>
    <property type="match status" value="1"/>
</dbReference>
<dbReference type="GO" id="GO:0005886">
    <property type="term" value="C:plasma membrane"/>
    <property type="evidence" value="ECO:0007669"/>
    <property type="project" value="UniProtKB-SubCell"/>
</dbReference>
<dbReference type="SUPFAM" id="SSF103473">
    <property type="entry name" value="MFS general substrate transporter"/>
    <property type="match status" value="1"/>
</dbReference>
<comment type="caution">
    <text evidence="10">The sequence shown here is derived from an EMBL/GenBank/DDBJ whole genome shotgun (WGS) entry which is preliminary data.</text>
</comment>
<name>A0A1B7LCV8_9FIRM</name>
<dbReference type="PANTHER" id="PTHR42718:SF9">
    <property type="entry name" value="MAJOR FACILITATOR SUPERFAMILY MULTIDRUG TRANSPORTER MFSC"/>
    <property type="match status" value="1"/>
</dbReference>
<evidence type="ECO:0000259" key="9">
    <source>
        <dbReference type="PROSITE" id="PS50850"/>
    </source>
</evidence>
<feature type="transmembrane region" description="Helical" evidence="8">
    <location>
        <begin position="294"/>
        <end position="312"/>
    </location>
</feature>
<dbReference type="InterPro" id="IPR011701">
    <property type="entry name" value="MFS"/>
</dbReference>
<reference evidence="10 11" key="1">
    <citation type="submission" date="2016-04" db="EMBL/GenBank/DDBJ databases">
        <authorList>
            <person name="Evans L.H."/>
            <person name="Alamgir A."/>
            <person name="Owens N."/>
            <person name="Weber N.D."/>
            <person name="Virtaneva K."/>
            <person name="Barbian K."/>
            <person name="Babar A."/>
            <person name="Rosenke K."/>
        </authorList>
    </citation>
    <scope>NUCLEOTIDE SEQUENCE [LARGE SCALE GENOMIC DNA]</scope>
    <source>
        <strain evidence="10 11">LMa1</strain>
    </source>
</reference>
<feature type="transmembrane region" description="Helical" evidence="8">
    <location>
        <begin position="218"/>
        <end position="239"/>
    </location>
</feature>
<protein>
    <recommendedName>
        <fullName evidence="9">Major facilitator superfamily (MFS) profile domain-containing protein</fullName>
    </recommendedName>
</protein>
<dbReference type="InterPro" id="IPR036259">
    <property type="entry name" value="MFS_trans_sf"/>
</dbReference>
<dbReference type="PROSITE" id="PS50850">
    <property type="entry name" value="MFS"/>
    <property type="match status" value="1"/>
</dbReference>
<evidence type="ECO:0000256" key="4">
    <source>
        <dbReference type="ARBA" id="ARBA00022475"/>
    </source>
</evidence>
<evidence type="ECO:0000313" key="11">
    <source>
        <dbReference type="Proteomes" id="UP000078532"/>
    </source>
</evidence>
<comment type="similarity">
    <text evidence="2">Belongs to the major facilitator superfamily. EmrB family.</text>
</comment>
<dbReference type="GO" id="GO:0022857">
    <property type="term" value="F:transmembrane transporter activity"/>
    <property type="evidence" value="ECO:0007669"/>
    <property type="project" value="InterPro"/>
</dbReference>
<feature type="transmembrane region" description="Helical" evidence="8">
    <location>
        <begin position="351"/>
        <end position="374"/>
    </location>
</feature>
<keyword evidence="6 8" id="KW-1133">Transmembrane helix</keyword>
<feature type="transmembrane region" description="Helical" evidence="8">
    <location>
        <begin position="96"/>
        <end position="120"/>
    </location>
</feature>
<dbReference type="AlphaFoldDB" id="A0A1B7LCV8"/>
<evidence type="ECO:0000256" key="2">
    <source>
        <dbReference type="ARBA" id="ARBA00008537"/>
    </source>
</evidence>
<feature type="transmembrane region" description="Helical" evidence="8">
    <location>
        <begin position="158"/>
        <end position="180"/>
    </location>
</feature>
<dbReference type="EMBL" id="LYVF01000174">
    <property type="protein sequence ID" value="OAT80766.1"/>
    <property type="molecule type" value="Genomic_DNA"/>
</dbReference>
<dbReference type="InterPro" id="IPR020846">
    <property type="entry name" value="MFS_dom"/>
</dbReference>
<feature type="transmembrane region" description="Helical" evidence="8">
    <location>
        <begin position="319"/>
        <end position="339"/>
    </location>
</feature>
<feature type="domain" description="Major facilitator superfamily (MFS) profile" evidence="9">
    <location>
        <begin position="5"/>
        <end position="469"/>
    </location>
</feature>
<keyword evidence="7 8" id="KW-0472">Membrane</keyword>
<dbReference type="Gene3D" id="1.20.1720.10">
    <property type="entry name" value="Multidrug resistance protein D"/>
    <property type="match status" value="1"/>
</dbReference>
<dbReference type="CDD" id="cd17503">
    <property type="entry name" value="MFS_LmrB_MDR_like"/>
    <property type="match status" value="1"/>
</dbReference>
<evidence type="ECO:0000256" key="6">
    <source>
        <dbReference type="ARBA" id="ARBA00022989"/>
    </source>
</evidence>
<dbReference type="STRING" id="1838280.A6M21_12715"/>
<feature type="transmembrane region" description="Helical" evidence="8">
    <location>
        <begin position="132"/>
        <end position="152"/>
    </location>
</feature>
<keyword evidence="11" id="KW-1185">Reference proteome</keyword>
<dbReference type="InterPro" id="IPR004638">
    <property type="entry name" value="EmrB-like"/>
</dbReference>
<evidence type="ECO:0000256" key="3">
    <source>
        <dbReference type="ARBA" id="ARBA00022448"/>
    </source>
</evidence>
<gene>
    <name evidence="10" type="ORF">A6M21_12715</name>
</gene>
<evidence type="ECO:0000313" key="10">
    <source>
        <dbReference type="EMBL" id="OAT80766.1"/>
    </source>
</evidence>
<dbReference type="PRINTS" id="PR01036">
    <property type="entry name" value="TCRTETB"/>
</dbReference>
<evidence type="ECO:0000256" key="1">
    <source>
        <dbReference type="ARBA" id="ARBA00004651"/>
    </source>
</evidence>
<organism evidence="10 11">
    <name type="scientific">Desulfotomaculum copahuensis</name>
    <dbReference type="NCBI Taxonomy" id="1838280"/>
    <lineage>
        <taxon>Bacteria</taxon>
        <taxon>Bacillati</taxon>
        <taxon>Bacillota</taxon>
        <taxon>Clostridia</taxon>
        <taxon>Eubacteriales</taxon>
        <taxon>Desulfotomaculaceae</taxon>
        <taxon>Desulfotomaculum</taxon>
    </lineage>
</organism>
<keyword evidence="3" id="KW-0813">Transport</keyword>
<accession>A0A1B7LCV8</accession>
<feature type="transmembrane region" description="Helical" evidence="8">
    <location>
        <begin position="386"/>
        <end position="407"/>
    </location>
</feature>
<feature type="transmembrane region" description="Helical" evidence="8">
    <location>
        <begin position="446"/>
        <end position="464"/>
    </location>
</feature>
<dbReference type="Proteomes" id="UP000078532">
    <property type="component" value="Unassembled WGS sequence"/>
</dbReference>
<evidence type="ECO:0000256" key="5">
    <source>
        <dbReference type="ARBA" id="ARBA00022692"/>
    </source>
</evidence>
<sequence length="499" mass="53464">MPWANLLALLIGAFMAFLSSSIVSVAIPKMMAIFGVGTDTIQWVLTAYLLAAGVMIPITGFLGDRVGLKNLYILSLLVFTAGSTICSLSPNEKVLIAGRVIQAVGGGAIMPVTTAFVYLLVPREKIGTALGIRGIAMAMAPAFGPALGGFLIDRYDWHIIFLLNIPLGLLSILMALLLLPKTRAAGNLKLDVAGFLLAAAGSFTLLLGLSQGQDKGWGSYYIVMLLVTGFFALLLFALWESTRSEPLLDLSLFRNKIFTASIISTVLVTVAMYASVYLTPIFVQNLLGYSPFKAGILMIPAALAMGVITPFSGRLFDRFGAIPLCLTGMPFLALATYQLSKVNLNTSYHHLQFLLAIRSLSMGIFMLPVTAAGLNTVPRSLINRATALNSLVRQIAGAVGVAFYTYLLNTRDTYHYDTISWGVTWLKPLTANVIAKLQAVMQSHPTGAIAGARAAALTIIALLVKQQAMTRAVDDCFLISVGITVVSIPVVFFLKTRDA</sequence>
<dbReference type="PANTHER" id="PTHR42718">
    <property type="entry name" value="MAJOR FACILITATOR SUPERFAMILY MULTIDRUG TRANSPORTER MFSC"/>
    <property type="match status" value="1"/>
</dbReference>
<feature type="transmembrane region" description="Helical" evidence="8">
    <location>
        <begin position="41"/>
        <end position="63"/>
    </location>
</feature>
<dbReference type="Pfam" id="PF07690">
    <property type="entry name" value="MFS_1"/>
    <property type="match status" value="1"/>
</dbReference>
<evidence type="ECO:0000256" key="8">
    <source>
        <dbReference type="SAM" id="Phobius"/>
    </source>
</evidence>
<keyword evidence="4" id="KW-1003">Cell membrane</keyword>
<feature type="transmembrane region" description="Helical" evidence="8">
    <location>
        <begin position="260"/>
        <end position="282"/>
    </location>
</feature>